<keyword evidence="1" id="KW-0472">Membrane</keyword>
<evidence type="ECO:0000256" key="1">
    <source>
        <dbReference type="SAM" id="Phobius"/>
    </source>
</evidence>
<keyword evidence="1" id="KW-1133">Transmembrane helix</keyword>
<dbReference type="EMBL" id="CAKKLH010000336">
    <property type="protein sequence ID" value="CAH0113224.1"/>
    <property type="molecule type" value="Genomic_DNA"/>
</dbReference>
<keyword evidence="3" id="KW-1185">Reference proteome</keyword>
<name>A0A8J2S977_9CRUS</name>
<protein>
    <submittedName>
        <fullName evidence="2">Uncharacterized protein</fullName>
    </submittedName>
</protein>
<comment type="caution">
    <text evidence="2">The sequence shown here is derived from an EMBL/GenBank/DDBJ whole genome shotgun (WGS) entry which is preliminary data.</text>
</comment>
<feature type="transmembrane region" description="Helical" evidence="1">
    <location>
        <begin position="34"/>
        <end position="54"/>
    </location>
</feature>
<proteinExistence type="predicted"/>
<reference evidence="2" key="1">
    <citation type="submission" date="2021-11" db="EMBL/GenBank/DDBJ databases">
        <authorList>
            <person name="Schell T."/>
        </authorList>
    </citation>
    <scope>NUCLEOTIDE SEQUENCE</scope>
    <source>
        <strain evidence="2">M5</strain>
    </source>
</reference>
<sequence>MIIGANLRFGGSGGTTNGTRTFNCPASSSTEASLLYLIAVLGVVTNVAVMLLILGRATLRRFPSNHPSIYPSIHIQQSI</sequence>
<gene>
    <name evidence="2" type="ORF">DGAL_LOCUS17026</name>
</gene>
<dbReference type="Proteomes" id="UP000789390">
    <property type="component" value="Unassembled WGS sequence"/>
</dbReference>
<organism evidence="2 3">
    <name type="scientific">Daphnia galeata</name>
    <dbReference type="NCBI Taxonomy" id="27404"/>
    <lineage>
        <taxon>Eukaryota</taxon>
        <taxon>Metazoa</taxon>
        <taxon>Ecdysozoa</taxon>
        <taxon>Arthropoda</taxon>
        <taxon>Crustacea</taxon>
        <taxon>Branchiopoda</taxon>
        <taxon>Diplostraca</taxon>
        <taxon>Cladocera</taxon>
        <taxon>Anomopoda</taxon>
        <taxon>Daphniidae</taxon>
        <taxon>Daphnia</taxon>
    </lineage>
</organism>
<evidence type="ECO:0000313" key="2">
    <source>
        <dbReference type="EMBL" id="CAH0113224.1"/>
    </source>
</evidence>
<evidence type="ECO:0000313" key="3">
    <source>
        <dbReference type="Proteomes" id="UP000789390"/>
    </source>
</evidence>
<keyword evidence="1" id="KW-0812">Transmembrane</keyword>
<accession>A0A8J2S977</accession>
<dbReference type="AlphaFoldDB" id="A0A8J2S977"/>